<organism evidence="4 5">
    <name type="scientific">Streptomyces johnsoniae</name>
    <dbReference type="NCBI Taxonomy" id="3075532"/>
    <lineage>
        <taxon>Bacteria</taxon>
        <taxon>Bacillati</taxon>
        <taxon>Actinomycetota</taxon>
        <taxon>Actinomycetes</taxon>
        <taxon>Kitasatosporales</taxon>
        <taxon>Streptomycetaceae</taxon>
        <taxon>Streptomyces</taxon>
    </lineage>
</organism>
<feature type="compositionally biased region" description="Acidic residues" evidence="1">
    <location>
        <begin position="521"/>
        <end position="536"/>
    </location>
</feature>
<keyword evidence="2" id="KW-1133">Transmembrane helix</keyword>
<dbReference type="RefSeq" id="WP_311621053.1">
    <property type="nucleotide sequence ID" value="NZ_JAVREV010000023.1"/>
</dbReference>
<feature type="compositionally biased region" description="Gly residues" evidence="1">
    <location>
        <begin position="421"/>
        <end position="430"/>
    </location>
</feature>
<protein>
    <submittedName>
        <fullName evidence="4">Sigma-70 family RNA polymerase sigma factor</fullName>
    </submittedName>
</protein>
<sequence length="555" mass="57406">MTRSRERPARGDRPAAAPSPATRTAVSPADAGASATRPRKDRRQAAYDDAYLDGLFTYCLSVMCEHDAATAALGEALALAERQHERGRRPADPALARAWLYALARWACLRRLAVHKGEGEGRPVPRAFGEDAARRHRELAALSWPEAAGTTPEQREALELAVRHQLSARELARVLRLAAPAAHTLLTAAAREVERTRAALAAVDAAGCPAAAALSGDDRGVLLGPAMRRELLRHVDECPSCRLIAQRATAEVGWPATGSSGPSRLTVLAAPRAAVQAARLAIRRARSQYAPRYDRAGFPLFDKDKQGRRERLRSRVVTSTVAVTVVAVPVLALWAAYRGAPPAGEPAGEDTAAAAEDTATHGTEGAGERPYETTGRAGDGAGAAEAAEPGSGAEGHGRDGAGDEVPDAADDGAGRRADAGTDGGTDGGGETPAAGELVVDAVPTDAGTRITLTATGGAPVDWSAVTDVPWLSLSRASGTLGPGESAVIEVTVDRAREPAGEWRGRITVGPAAAVVTVEGSGPEDTDPPEPPDDPETPEPPPGEPGTGPDEDIGQG</sequence>
<evidence type="ECO:0000313" key="5">
    <source>
        <dbReference type="Proteomes" id="UP001183615"/>
    </source>
</evidence>
<feature type="region of interest" description="Disordered" evidence="1">
    <location>
        <begin position="342"/>
        <end position="433"/>
    </location>
</feature>
<feature type="compositionally biased region" description="Low complexity" evidence="1">
    <location>
        <begin position="382"/>
        <end position="391"/>
    </location>
</feature>
<feature type="compositionally biased region" description="Basic and acidic residues" evidence="1">
    <location>
        <begin position="1"/>
        <end position="13"/>
    </location>
</feature>
<evidence type="ECO:0000313" key="4">
    <source>
        <dbReference type="EMBL" id="MDT0446921.1"/>
    </source>
</evidence>
<reference evidence="5" key="1">
    <citation type="submission" date="2023-07" db="EMBL/GenBank/DDBJ databases">
        <title>30 novel species of actinomycetes from the DSMZ collection.</title>
        <authorList>
            <person name="Nouioui I."/>
        </authorList>
    </citation>
    <scope>NUCLEOTIDE SEQUENCE [LARGE SCALE GENOMIC DNA]</scope>
    <source>
        <strain evidence="5">DSM 41886</strain>
    </source>
</reference>
<proteinExistence type="predicted"/>
<dbReference type="Pfam" id="PF19190">
    <property type="entry name" value="BACON_2"/>
    <property type="match status" value="1"/>
</dbReference>
<feature type="compositionally biased region" description="Low complexity" evidence="1">
    <location>
        <begin position="14"/>
        <end position="29"/>
    </location>
</feature>
<dbReference type="Proteomes" id="UP001183615">
    <property type="component" value="Unassembled WGS sequence"/>
</dbReference>
<comment type="caution">
    <text evidence="4">The sequence shown here is derived from an EMBL/GenBank/DDBJ whole genome shotgun (WGS) entry which is preliminary data.</text>
</comment>
<dbReference type="EMBL" id="JAVREV010000023">
    <property type="protein sequence ID" value="MDT0446921.1"/>
    <property type="molecule type" value="Genomic_DNA"/>
</dbReference>
<name>A0ABU2SD75_9ACTN</name>
<evidence type="ECO:0000256" key="1">
    <source>
        <dbReference type="SAM" id="MobiDB-lite"/>
    </source>
</evidence>
<keyword evidence="2" id="KW-0812">Transmembrane</keyword>
<feature type="region of interest" description="Disordered" evidence="1">
    <location>
        <begin position="1"/>
        <end position="43"/>
    </location>
</feature>
<evidence type="ECO:0000259" key="3">
    <source>
        <dbReference type="Pfam" id="PF19190"/>
    </source>
</evidence>
<gene>
    <name evidence="4" type="ORF">RM779_30635</name>
</gene>
<keyword evidence="5" id="KW-1185">Reference proteome</keyword>
<feature type="domain" description="BACON" evidence="3">
    <location>
        <begin position="438"/>
        <end position="500"/>
    </location>
</feature>
<evidence type="ECO:0000256" key="2">
    <source>
        <dbReference type="SAM" id="Phobius"/>
    </source>
</evidence>
<feature type="transmembrane region" description="Helical" evidence="2">
    <location>
        <begin position="316"/>
        <end position="337"/>
    </location>
</feature>
<feature type="region of interest" description="Disordered" evidence="1">
    <location>
        <begin position="515"/>
        <end position="555"/>
    </location>
</feature>
<feature type="compositionally biased region" description="Low complexity" evidence="1">
    <location>
        <begin position="342"/>
        <end position="363"/>
    </location>
</feature>
<accession>A0ABU2SD75</accession>
<keyword evidence="2" id="KW-0472">Membrane</keyword>
<dbReference type="InterPro" id="IPR024361">
    <property type="entry name" value="BACON"/>
</dbReference>